<organism evidence="1">
    <name type="scientific">Aphanomyces astaci</name>
    <name type="common">Crayfish plague agent</name>
    <dbReference type="NCBI Taxonomy" id="112090"/>
    <lineage>
        <taxon>Eukaryota</taxon>
        <taxon>Sar</taxon>
        <taxon>Stramenopiles</taxon>
        <taxon>Oomycota</taxon>
        <taxon>Saprolegniomycetes</taxon>
        <taxon>Saprolegniales</taxon>
        <taxon>Verrucalvaceae</taxon>
        <taxon>Aphanomyces</taxon>
    </lineage>
</organism>
<name>W4GPI1_APHAT</name>
<dbReference type="EMBL" id="KI913125">
    <property type="protein sequence ID" value="ETV80788.1"/>
    <property type="molecule type" value="Genomic_DNA"/>
</dbReference>
<dbReference type="RefSeq" id="XP_009829735.1">
    <property type="nucleotide sequence ID" value="XM_009831433.1"/>
</dbReference>
<gene>
    <name evidence="1" type="ORF">H257_06265</name>
</gene>
<protein>
    <submittedName>
        <fullName evidence="1">Uncharacterized protein</fullName>
    </submittedName>
</protein>
<proteinExistence type="predicted"/>
<dbReference type="VEuPathDB" id="FungiDB:H257_06265"/>
<dbReference type="AlphaFoldDB" id="W4GPI1"/>
<evidence type="ECO:0000313" key="1">
    <source>
        <dbReference type="EMBL" id="ETV80788.1"/>
    </source>
</evidence>
<accession>W4GPI1</accession>
<dbReference type="GeneID" id="20808261"/>
<reference evidence="1" key="1">
    <citation type="submission" date="2013-12" db="EMBL/GenBank/DDBJ databases">
        <title>The Genome Sequence of Aphanomyces astaci APO3.</title>
        <authorList>
            <consortium name="The Broad Institute Genomics Platform"/>
            <person name="Russ C."/>
            <person name="Tyler B."/>
            <person name="van West P."/>
            <person name="Dieguez-Uribeondo J."/>
            <person name="Young S.K."/>
            <person name="Zeng Q."/>
            <person name="Gargeya S."/>
            <person name="Fitzgerald M."/>
            <person name="Abouelleil A."/>
            <person name="Alvarado L."/>
            <person name="Chapman S.B."/>
            <person name="Gainer-Dewar J."/>
            <person name="Goldberg J."/>
            <person name="Griggs A."/>
            <person name="Gujja S."/>
            <person name="Hansen M."/>
            <person name="Howarth C."/>
            <person name="Imamovic A."/>
            <person name="Ireland A."/>
            <person name="Larimer J."/>
            <person name="McCowan C."/>
            <person name="Murphy C."/>
            <person name="Pearson M."/>
            <person name="Poon T.W."/>
            <person name="Priest M."/>
            <person name="Roberts A."/>
            <person name="Saif S."/>
            <person name="Shea T."/>
            <person name="Sykes S."/>
            <person name="Wortman J."/>
            <person name="Nusbaum C."/>
            <person name="Birren B."/>
        </authorList>
    </citation>
    <scope>NUCLEOTIDE SEQUENCE [LARGE SCALE GENOMIC DNA]</scope>
    <source>
        <strain evidence="1">APO3</strain>
    </source>
</reference>
<dbReference type="OrthoDB" id="74266at2759"/>
<sequence length="132" mass="14167">MCNVCSRPVDSGNATFSFKLVLRCSIGLTLLTVILFNEVVESFLGCSATIYFELTEKSSSFSSRVAALLEGMHVTMTLRTPPTSSSIDSTFKKDPKVVAIYPLFRPHGNSPLVNDAIELAGPTTPLATPAPL</sequence>